<evidence type="ECO:0000313" key="20">
    <source>
        <dbReference type="Proteomes" id="UP000460317"/>
    </source>
</evidence>
<dbReference type="Proteomes" id="UP001200544">
    <property type="component" value="Unassembled WGS sequence"/>
</dbReference>
<dbReference type="EMBL" id="WCRY01000007">
    <property type="protein sequence ID" value="KAB4483433.1"/>
    <property type="molecule type" value="Genomic_DNA"/>
</dbReference>
<evidence type="ECO:0000313" key="15">
    <source>
        <dbReference type="EMBL" id="UYU69048.1"/>
    </source>
</evidence>
<evidence type="ECO:0000256" key="3">
    <source>
        <dbReference type="ARBA" id="ARBA00022448"/>
    </source>
</evidence>
<name>A0A0P0ENE6_BACT4</name>
<evidence type="ECO:0000313" key="17">
    <source>
        <dbReference type="Proteomes" id="UP000095576"/>
    </source>
</evidence>
<dbReference type="InterPro" id="IPR037294">
    <property type="entry name" value="ABC_BtuC-like"/>
</dbReference>
<dbReference type="Proteomes" id="UP000095576">
    <property type="component" value="Unassembled WGS sequence"/>
</dbReference>
<dbReference type="Proteomes" id="UP000460317">
    <property type="component" value="Unassembled WGS sequence"/>
</dbReference>
<dbReference type="RefSeq" id="WP_008759785.1">
    <property type="nucleotide sequence ID" value="NZ_BAABXH010000001.1"/>
</dbReference>
<dbReference type="Proteomes" id="UP000283616">
    <property type="component" value="Unassembled WGS sequence"/>
</dbReference>
<dbReference type="Gene3D" id="1.10.3470.10">
    <property type="entry name" value="ABC transporter involved in vitamin B12 uptake, BtuC"/>
    <property type="match status" value="1"/>
</dbReference>
<dbReference type="GO" id="GO:0033214">
    <property type="term" value="P:siderophore-iron import into cell"/>
    <property type="evidence" value="ECO:0007669"/>
    <property type="project" value="TreeGrafter"/>
</dbReference>
<proteinExistence type="inferred from homology"/>
<dbReference type="EMBL" id="QROV01000028">
    <property type="protein sequence ID" value="RHL54498.1"/>
    <property type="molecule type" value="Genomic_DNA"/>
</dbReference>
<dbReference type="EMBL" id="WCSB01000024">
    <property type="protein sequence ID" value="KAB4448972.1"/>
    <property type="molecule type" value="Genomic_DNA"/>
</dbReference>
<comment type="subcellular location">
    <subcellularLocation>
        <location evidence="1">Cell membrane</location>
        <topology evidence="1">Multi-pass membrane protein</topology>
    </subcellularLocation>
</comment>
<dbReference type="EMBL" id="CP083680">
    <property type="protein sequence ID" value="UYU69048.1"/>
    <property type="molecule type" value="Genomic_DNA"/>
</dbReference>
<evidence type="ECO:0000313" key="13">
    <source>
        <dbReference type="EMBL" id="MDC2235475.1"/>
    </source>
</evidence>
<keyword evidence="5 8" id="KW-0812">Transmembrane</keyword>
<dbReference type="Pfam" id="PF01032">
    <property type="entry name" value="FecCD"/>
    <property type="match status" value="1"/>
</dbReference>
<dbReference type="Proteomes" id="UP001156218">
    <property type="component" value="Chromosome"/>
</dbReference>
<comment type="similarity">
    <text evidence="2">Belongs to the binding-protein-dependent transport system permease family. FecCD subfamily.</text>
</comment>
<reference evidence="12" key="5">
    <citation type="submission" date="2021-07" db="EMBL/GenBank/DDBJ databases">
        <title>Comparative genomics of Bacteroides fragilis group isolates reveals species-dependent resistance mechanisms and validates clinical tools for resistance prediction.</title>
        <authorList>
            <person name="Wallace M.J."/>
            <person name="Jean S."/>
            <person name="Wallace M.A."/>
            <person name="Carey-Ann B.D."/>
            <person name="Dantas G."/>
        </authorList>
    </citation>
    <scope>NUCLEOTIDE SEQUENCE</scope>
    <source>
        <strain evidence="12">BJH_160</strain>
    </source>
</reference>
<reference evidence="9 17" key="1">
    <citation type="submission" date="2015-09" db="EMBL/GenBank/DDBJ databases">
        <authorList>
            <consortium name="Pathogen Informatics"/>
        </authorList>
    </citation>
    <scope>NUCLEOTIDE SEQUENCE [LARGE SCALE GENOMIC DNA]</scope>
    <source>
        <strain evidence="9 17">2789STDY5834899</strain>
    </source>
</reference>
<dbReference type="EMBL" id="JAQNVG010000008">
    <property type="protein sequence ID" value="MDC2235475.1"/>
    <property type="molecule type" value="Genomic_DNA"/>
</dbReference>
<reference evidence="14 18" key="2">
    <citation type="submission" date="2018-08" db="EMBL/GenBank/DDBJ databases">
        <title>A genome reference for cultivated species of the human gut microbiota.</title>
        <authorList>
            <person name="Zou Y."/>
            <person name="Xue W."/>
            <person name="Luo G."/>
        </authorList>
    </citation>
    <scope>NUCLEOTIDE SEQUENCE [LARGE SCALE GENOMIC DNA]</scope>
    <source>
        <strain evidence="14 18">AF37-12</strain>
    </source>
</reference>
<reference evidence="13" key="6">
    <citation type="submission" date="2022-10" db="EMBL/GenBank/DDBJ databases">
        <title>Human gut microbiome strain richness.</title>
        <authorList>
            <person name="Chen-Liaw A."/>
        </authorList>
    </citation>
    <scope>NUCLEOTIDE SEQUENCE</scope>
    <source>
        <strain evidence="13">1001283st1_A3_1001283B150304_161114</strain>
    </source>
</reference>
<keyword evidence="4" id="KW-1003">Cell membrane</keyword>
<evidence type="ECO:0000256" key="1">
    <source>
        <dbReference type="ARBA" id="ARBA00004651"/>
    </source>
</evidence>
<evidence type="ECO:0000313" key="14">
    <source>
        <dbReference type="EMBL" id="RHL54498.1"/>
    </source>
</evidence>
<evidence type="ECO:0000256" key="8">
    <source>
        <dbReference type="SAM" id="Phobius"/>
    </source>
</evidence>
<feature type="transmembrane region" description="Helical" evidence="8">
    <location>
        <begin position="246"/>
        <end position="275"/>
    </location>
</feature>
<reference evidence="15 21" key="4">
    <citation type="submission" date="2021-06" db="EMBL/GenBank/DDBJ databases">
        <title>Interrogation of the integrated mobile genetic elements in gut-associated Bacteroides with a consensus prediction approach.</title>
        <authorList>
            <person name="Campbell D.E."/>
            <person name="Leigh J.R."/>
            <person name="Kim T."/>
            <person name="England W."/>
            <person name="Whitaker R.J."/>
            <person name="Degnan P.H."/>
        </authorList>
    </citation>
    <scope>NUCLEOTIDE SEQUENCE [LARGE SCALE GENOMIC DNA]</scope>
    <source>
        <strain evidence="16">VPI-3443</strain>
        <strain evidence="15 21">WAL8669</strain>
    </source>
</reference>
<evidence type="ECO:0000313" key="12">
    <source>
        <dbReference type="EMBL" id="MCE9236820.1"/>
    </source>
</evidence>
<dbReference type="CDD" id="cd06550">
    <property type="entry name" value="TM_ABC_iron-siderophores_like"/>
    <property type="match status" value="1"/>
</dbReference>
<keyword evidence="6 8" id="KW-1133">Transmembrane helix</keyword>
<dbReference type="SUPFAM" id="SSF81345">
    <property type="entry name" value="ABC transporter involved in vitamin B12 uptake, BtuC"/>
    <property type="match status" value="1"/>
</dbReference>
<feature type="transmembrane region" description="Helical" evidence="8">
    <location>
        <begin position="153"/>
        <end position="177"/>
    </location>
</feature>
<evidence type="ECO:0000313" key="10">
    <source>
        <dbReference type="EMBL" id="KAB4448972.1"/>
    </source>
</evidence>
<keyword evidence="7 8" id="KW-0472">Membrane</keyword>
<dbReference type="GO" id="GO:0005886">
    <property type="term" value="C:plasma membrane"/>
    <property type="evidence" value="ECO:0007669"/>
    <property type="project" value="UniProtKB-SubCell"/>
</dbReference>
<feature type="transmembrane region" description="Helical" evidence="8">
    <location>
        <begin position="93"/>
        <end position="116"/>
    </location>
</feature>
<dbReference type="Proteomes" id="UP000436858">
    <property type="component" value="Unassembled WGS sequence"/>
</dbReference>
<dbReference type="EMBL" id="CP083685">
    <property type="protein sequence ID" value="UYU89452.1"/>
    <property type="molecule type" value="Genomic_DNA"/>
</dbReference>
<evidence type="ECO:0000313" key="21">
    <source>
        <dbReference type="Proteomes" id="UP001156218"/>
    </source>
</evidence>
<evidence type="ECO:0000313" key="19">
    <source>
        <dbReference type="Proteomes" id="UP000436858"/>
    </source>
</evidence>
<dbReference type="InterPro" id="IPR000522">
    <property type="entry name" value="ABC_transptr_permease_BtuC"/>
</dbReference>
<feature type="transmembrane region" description="Helical" evidence="8">
    <location>
        <begin position="61"/>
        <end position="81"/>
    </location>
</feature>
<dbReference type="AlphaFoldDB" id="A0A0P0ENE6"/>
<gene>
    <name evidence="14" type="ORF">DW011_20275</name>
    <name evidence="9" type="ORF">ERS852511_04053</name>
    <name evidence="11" type="ORF">GAN91_09550</name>
    <name evidence="10" type="ORF">GAN93_20340</name>
    <name evidence="12" type="ORF">K0H07_06550</name>
    <name evidence="15" type="ORF">KQP68_12585</name>
    <name evidence="16" type="ORF">KQP74_16020</name>
    <name evidence="13" type="ORF">PO127_06895</name>
</gene>
<evidence type="ECO:0000256" key="2">
    <source>
        <dbReference type="ARBA" id="ARBA00007935"/>
    </source>
</evidence>
<evidence type="ECO:0000256" key="4">
    <source>
        <dbReference type="ARBA" id="ARBA00022475"/>
    </source>
</evidence>
<dbReference type="PANTHER" id="PTHR30472">
    <property type="entry name" value="FERRIC ENTEROBACTIN TRANSPORT SYSTEM PERMEASE PROTEIN"/>
    <property type="match status" value="1"/>
</dbReference>
<dbReference type="KEGG" id="btho:Btheta7330_00945"/>
<dbReference type="PANTHER" id="PTHR30472:SF41">
    <property type="entry name" value="TRANSPORT SYSTEM PERMEASE PROTEIN"/>
    <property type="match status" value="1"/>
</dbReference>
<evidence type="ECO:0000256" key="6">
    <source>
        <dbReference type="ARBA" id="ARBA00022989"/>
    </source>
</evidence>
<dbReference type="Proteomes" id="UP001217776">
    <property type="component" value="Unassembled WGS sequence"/>
</dbReference>
<dbReference type="GO" id="GO:0022857">
    <property type="term" value="F:transmembrane transporter activity"/>
    <property type="evidence" value="ECO:0007669"/>
    <property type="project" value="InterPro"/>
</dbReference>
<evidence type="ECO:0000256" key="5">
    <source>
        <dbReference type="ARBA" id="ARBA00022692"/>
    </source>
</evidence>
<evidence type="ECO:0000313" key="9">
    <source>
        <dbReference type="EMBL" id="CUQ02682.1"/>
    </source>
</evidence>
<dbReference type="FunFam" id="1.10.3470.10:FF:000007">
    <property type="entry name" value="Iron ABC transporter permease"/>
    <property type="match status" value="1"/>
</dbReference>
<accession>A0A0P0ENE6</accession>
<evidence type="ECO:0000313" key="16">
    <source>
        <dbReference type="EMBL" id="UYU89452.1"/>
    </source>
</evidence>
<keyword evidence="3" id="KW-0813">Transport</keyword>
<dbReference type="EMBL" id="CZAP01000019">
    <property type="protein sequence ID" value="CUQ02682.1"/>
    <property type="molecule type" value="Genomic_DNA"/>
</dbReference>
<evidence type="ECO:0000256" key="7">
    <source>
        <dbReference type="ARBA" id="ARBA00023136"/>
    </source>
</evidence>
<protein>
    <submittedName>
        <fullName evidence="9">ABC-type Fe3+-siderophore transport system, permease component</fullName>
    </submittedName>
    <submittedName>
        <fullName evidence="14">Iron ABC transporter permease</fullName>
    </submittedName>
</protein>
<dbReference type="PATRIC" id="fig|818.23.peg.963"/>
<reference evidence="19 20" key="3">
    <citation type="journal article" date="2019" name="Nat. Med.">
        <title>A library of human gut bacterial isolates paired with longitudinal multiomics data enables mechanistic microbiome research.</title>
        <authorList>
            <person name="Poyet M."/>
            <person name="Groussin M."/>
            <person name="Gibbons S.M."/>
            <person name="Avila-Pacheco J."/>
            <person name="Jiang X."/>
            <person name="Kearney S.M."/>
            <person name="Perrotta A.R."/>
            <person name="Berdy B."/>
            <person name="Zhao S."/>
            <person name="Lieberman T.D."/>
            <person name="Swanson P.K."/>
            <person name="Smith M."/>
            <person name="Roesemann S."/>
            <person name="Alexander J.E."/>
            <person name="Rich S.A."/>
            <person name="Livny J."/>
            <person name="Vlamakis H."/>
            <person name="Clish C."/>
            <person name="Bullock K."/>
            <person name="Deik A."/>
            <person name="Scott J."/>
            <person name="Pierce K.A."/>
            <person name="Xavier R.J."/>
            <person name="Alm E.J."/>
        </authorList>
    </citation>
    <scope>NUCLEOTIDE SEQUENCE [LARGE SCALE GENOMIC DNA]</scope>
    <source>
        <strain evidence="11 19">BIOML-A162</strain>
        <strain evidence="10 20">BIOML-A165</strain>
    </source>
</reference>
<feature type="transmembrane region" description="Helical" evidence="8">
    <location>
        <begin position="287"/>
        <end position="303"/>
    </location>
</feature>
<organism evidence="14 18">
    <name type="scientific">Bacteroides thetaiotaomicron</name>
    <dbReference type="NCBI Taxonomy" id="818"/>
    <lineage>
        <taxon>Bacteria</taxon>
        <taxon>Pseudomonadati</taxon>
        <taxon>Bacteroidota</taxon>
        <taxon>Bacteroidia</taxon>
        <taxon>Bacteroidales</taxon>
        <taxon>Bacteroidaceae</taxon>
        <taxon>Bacteroides</taxon>
    </lineage>
</organism>
<feature type="transmembrane region" description="Helical" evidence="8">
    <location>
        <begin position="197"/>
        <end position="226"/>
    </location>
</feature>
<dbReference type="Proteomes" id="UP001162960">
    <property type="component" value="Chromosome"/>
</dbReference>
<feature type="transmembrane region" description="Helical" evidence="8">
    <location>
        <begin position="310"/>
        <end position="330"/>
    </location>
</feature>
<evidence type="ECO:0000313" key="11">
    <source>
        <dbReference type="EMBL" id="KAB4483433.1"/>
    </source>
</evidence>
<sequence>MKQPRRHTTLLFITLGIIAVVLLLIDMATGDTYIPIPKVWAVLTGGECDEMTRNILLSIRFIRVVVAGLIGIALSVSGLQMQTVFQNPLADPYLLGVSSGAGLGVALFILGAPLLGWADFPLLQSAGIVGSGWIGTAVILLGVAIISRKVKNILGVLIMGVMIGYVAGAIIQILQYLSSAEQLKMFTLWSMGSLSHITAGQLSIMIPVVCIGLLLSVACIKSLNLLLLGENYARTMGMSIKRSRTLVFISTALLTGTVTAFCGPVGFIGLAVPHITRLLFDNADHRILMPGTMLTGLIAMLICDIIAKKFLLPVNCITALLGVPVILWVIGKNLRIFK</sequence>
<feature type="transmembrane region" description="Helical" evidence="8">
    <location>
        <begin position="122"/>
        <end position="146"/>
    </location>
</feature>
<accession>C6INN0</accession>
<evidence type="ECO:0000313" key="18">
    <source>
        <dbReference type="Proteomes" id="UP000283616"/>
    </source>
</evidence>
<dbReference type="GeneID" id="60928087"/>
<dbReference type="EMBL" id="JAHYQA010000003">
    <property type="protein sequence ID" value="MCE9236820.1"/>
    <property type="molecule type" value="Genomic_DNA"/>
</dbReference>